<protein>
    <submittedName>
        <fullName evidence="3">Tryptophan 7-halogenase</fullName>
    </submittedName>
</protein>
<feature type="binding site" evidence="2">
    <location>
        <position position="82"/>
    </location>
    <ligand>
        <name>7-chloro-L-tryptophan</name>
        <dbReference type="ChEBI" id="CHEBI:58713"/>
    </ligand>
</feature>
<dbReference type="InterPro" id="IPR006905">
    <property type="entry name" value="Flavin_halogenase"/>
</dbReference>
<dbReference type="InterPro" id="IPR050816">
    <property type="entry name" value="Flavin-dep_Halogenase_NPB"/>
</dbReference>
<name>A0A4Q2IQW7_9SPHN</name>
<dbReference type="EMBL" id="SDPT01000003">
    <property type="protein sequence ID" value="RXZ30507.1"/>
    <property type="molecule type" value="Genomic_DNA"/>
</dbReference>
<dbReference type="GO" id="GO:0000166">
    <property type="term" value="F:nucleotide binding"/>
    <property type="evidence" value="ECO:0007669"/>
    <property type="project" value="UniProtKB-KW"/>
</dbReference>
<dbReference type="Proteomes" id="UP000292347">
    <property type="component" value="Unassembled WGS sequence"/>
</dbReference>
<dbReference type="Gene3D" id="3.50.50.60">
    <property type="entry name" value="FAD/NAD(P)-binding domain"/>
    <property type="match status" value="1"/>
</dbReference>
<accession>A0A4Q2IQW7</accession>
<dbReference type="RefSeq" id="WP_129343057.1">
    <property type="nucleotide sequence ID" value="NZ_JACIDD010000003.1"/>
</dbReference>
<keyword evidence="4" id="KW-1185">Reference proteome</keyword>
<gene>
    <name evidence="3" type="ORF">EO081_15120</name>
</gene>
<feature type="binding site" evidence="2">
    <location>
        <position position="332"/>
    </location>
    <ligand>
        <name>FAD</name>
        <dbReference type="ChEBI" id="CHEBI:57692"/>
    </ligand>
</feature>
<reference evidence="3 4" key="1">
    <citation type="submission" date="2019-01" db="EMBL/GenBank/DDBJ databases">
        <title>Sphingomonas mucosissima sp. nov. and Sphingomonas desiccabilis sp. nov., from biological soil crusts in the Colorado Plateau, USA.</title>
        <authorList>
            <person name="Zhu D."/>
        </authorList>
    </citation>
    <scope>NUCLEOTIDE SEQUENCE [LARGE SCALE GENOMIC DNA]</scope>
    <source>
        <strain evidence="3 4">CP1D</strain>
    </source>
</reference>
<dbReference type="PANTHER" id="PTHR43747">
    <property type="entry name" value="FAD-BINDING PROTEIN"/>
    <property type="match status" value="1"/>
</dbReference>
<comment type="caution">
    <text evidence="3">The sequence shown here is derived from an EMBL/GenBank/DDBJ whole genome shotgun (WGS) entry which is preliminary data.</text>
</comment>
<keyword evidence="2" id="KW-0285">Flavoprotein</keyword>
<sequence length="501" mass="55445">MASIDVPQRRRVVIAGGGTSGWLAAAALAQQLGALLDITLVESEEIGTIGVGESTIPTARAFHRLIGLDEQRFMSETGATFKLGIAFENWARDGDRYIHAFGETGQSTWMGAFHHFWLQAREQGFGGDFGAYCLELQAADAGRFAIGDKVPELSYAYHLDAGRYARHLRGIAEQAGARRIEGMIERVEQQGDGGDITALVLRSGQRVEGDLFLDCTGFRALLIGQTLGSPFEDWGHWLPTDRAVAVQTRAVEPARPYTRAIAHGAGWRWRIPLQHRVGNGLVYDSRHLSDDEARDRLLGEVEGGTVTEPRLIRFRAGRRAEAWRGNCVALGLAGGFVEPLESTAIHLVMIAITRLLQLFPFAGDCAAAARRFNAQAAVELDGIRDFIILHYVLTERDDTQFWRDMRAIEIPQSLRERIASFRDGAIAYQDGADLFRVDSWAQVMIGQRLLPHQHHRMGEIMGAPRLRQVLADMKARVAQQVSLLPTHAAFLRDYCPAQEAG</sequence>
<organism evidence="3 4">
    <name type="scientific">Sphingomonas desiccabilis</name>
    <dbReference type="NCBI Taxonomy" id="429134"/>
    <lineage>
        <taxon>Bacteria</taxon>
        <taxon>Pseudomonadati</taxon>
        <taxon>Pseudomonadota</taxon>
        <taxon>Alphaproteobacteria</taxon>
        <taxon>Sphingomonadales</taxon>
        <taxon>Sphingomonadaceae</taxon>
        <taxon>Sphingomonas</taxon>
    </lineage>
</organism>
<evidence type="ECO:0000313" key="4">
    <source>
        <dbReference type="Proteomes" id="UP000292347"/>
    </source>
</evidence>
<feature type="active site" evidence="1">
    <location>
        <position position="82"/>
    </location>
</feature>
<proteinExistence type="predicted"/>
<evidence type="ECO:0000256" key="2">
    <source>
        <dbReference type="PIRSR" id="PIRSR011396-2"/>
    </source>
</evidence>
<dbReference type="InterPro" id="IPR033856">
    <property type="entry name" value="Trp_halogen"/>
</dbReference>
<dbReference type="PIRSF" id="PIRSF011396">
    <property type="entry name" value="Trp_halogenase"/>
    <property type="match status" value="1"/>
</dbReference>
<evidence type="ECO:0000256" key="1">
    <source>
        <dbReference type="PIRSR" id="PIRSR011396-1"/>
    </source>
</evidence>
<dbReference type="PANTHER" id="PTHR43747:SF4">
    <property type="entry name" value="FLAVIN-DEPENDENT TRYPTOPHAN HALOGENASE"/>
    <property type="match status" value="1"/>
</dbReference>
<dbReference type="OrthoDB" id="462203at2"/>
<keyword evidence="2" id="KW-0547">Nucleotide-binding</keyword>
<dbReference type="Pfam" id="PF04820">
    <property type="entry name" value="Trp_halogenase"/>
    <property type="match status" value="1"/>
</dbReference>
<dbReference type="AlphaFoldDB" id="A0A4Q2IQW7"/>
<keyword evidence="2" id="KW-0274">FAD</keyword>
<dbReference type="GO" id="GO:0004497">
    <property type="term" value="F:monooxygenase activity"/>
    <property type="evidence" value="ECO:0007669"/>
    <property type="project" value="InterPro"/>
</dbReference>
<dbReference type="InterPro" id="IPR036188">
    <property type="entry name" value="FAD/NAD-bd_sf"/>
</dbReference>
<dbReference type="SUPFAM" id="SSF51905">
    <property type="entry name" value="FAD/NAD(P)-binding domain"/>
    <property type="match status" value="1"/>
</dbReference>
<feature type="binding site" evidence="2">
    <location>
        <position position="341"/>
    </location>
    <ligand>
        <name>L-tryptophan</name>
        <dbReference type="ChEBI" id="CHEBI:57912"/>
    </ligand>
</feature>
<evidence type="ECO:0000313" key="3">
    <source>
        <dbReference type="EMBL" id="RXZ30507.1"/>
    </source>
</evidence>
<feature type="binding site" evidence="2">
    <location>
        <position position="345"/>
    </location>
    <ligand>
        <name>FAD</name>
        <dbReference type="ChEBI" id="CHEBI:57692"/>
    </ligand>
</feature>